<proteinExistence type="predicted"/>
<reference evidence="2" key="2">
    <citation type="submission" date="2023-06" db="EMBL/GenBank/DDBJ databases">
        <authorList>
            <consortium name="Lawrence Berkeley National Laboratory"/>
            <person name="Haridas S."/>
            <person name="Hensen N."/>
            <person name="Bonometti L."/>
            <person name="Westerberg I."/>
            <person name="Brannstrom I.O."/>
            <person name="Guillou S."/>
            <person name="Cros-Aarteil S."/>
            <person name="Calhoun S."/>
            <person name="Kuo A."/>
            <person name="Mondo S."/>
            <person name="Pangilinan J."/>
            <person name="Riley R."/>
            <person name="Labutti K."/>
            <person name="Andreopoulos B."/>
            <person name="Lipzen A."/>
            <person name="Chen C."/>
            <person name="Yanf M."/>
            <person name="Daum C."/>
            <person name="Ng V."/>
            <person name="Clum A."/>
            <person name="Steindorff A."/>
            <person name="Ohm R."/>
            <person name="Martin F."/>
            <person name="Silar P."/>
            <person name="Natvig D."/>
            <person name="Lalanne C."/>
            <person name="Gautier V."/>
            <person name="Ament-Velasquez S.L."/>
            <person name="Kruys A."/>
            <person name="Hutchinson M.I."/>
            <person name="Powell A.J."/>
            <person name="Barry K."/>
            <person name="Miller A.N."/>
            <person name="Grigoriev I.V."/>
            <person name="Debuchy R."/>
            <person name="Gladieux P."/>
            <person name="Thoren M.H."/>
            <person name="Johannesson H."/>
        </authorList>
    </citation>
    <scope>NUCLEOTIDE SEQUENCE</scope>
    <source>
        <strain evidence="2">CBS 560.94</strain>
    </source>
</reference>
<evidence type="ECO:0000313" key="3">
    <source>
        <dbReference type="Proteomes" id="UP001278500"/>
    </source>
</evidence>
<dbReference type="Proteomes" id="UP001278500">
    <property type="component" value="Unassembled WGS sequence"/>
</dbReference>
<evidence type="ECO:0000256" key="1">
    <source>
        <dbReference type="SAM" id="MobiDB-lite"/>
    </source>
</evidence>
<accession>A0AAE0MY91</accession>
<name>A0AAE0MY91_9PEZI</name>
<dbReference type="EMBL" id="JAUEPP010000001">
    <property type="protein sequence ID" value="KAK3355942.1"/>
    <property type="molecule type" value="Genomic_DNA"/>
</dbReference>
<reference evidence="2" key="1">
    <citation type="journal article" date="2023" name="Mol. Phylogenet. Evol.">
        <title>Genome-scale phylogeny and comparative genomics of the fungal order Sordariales.</title>
        <authorList>
            <person name="Hensen N."/>
            <person name="Bonometti L."/>
            <person name="Westerberg I."/>
            <person name="Brannstrom I.O."/>
            <person name="Guillou S."/>
            <person name="Cros-Aarteil S."/>
            <person name="Calhoun S."/>
            <person name="Haridas S."/>
            <person name="Kuo A."/>
            <person name="Mondo S."/>
            <person name="Pangilinan J."/>
            <person name="Riley R."/>
            <person name="LaButti K."/>
            <person name="Andreopoulos B."/>
            <person name="Lipzen A."/>
            <person name="Chen C."/>
            <person name="Yan M."/>
            <person name="Daum C."/>
            <person name="Ng V."/>
            <person name="Clum A."/>
            <person name="Steindorff A."/>
            <person name="Ohm R.A."/>
            <person name="Martin F."/>
            <person name="Silar P."/>
            <person name="Natvig D.O."/>
            <person name="Lalanne C."/>
            <person name="Gautier V."/>
            <person name="Ament-Velasquez S.L."/>
            <person name="Kruys A."/>
            <person name="Hutchinson M.I."/>
            <person name="Powell A.J."/>
            <person name="Barry K."/>
            <person name="Miller A.N."/>
            <person name="Grigoriev I.V."/>
            <person name="Debuchy R."/>
            <person name="Gladieux P."/>
            <person name="Hiltunen Thoren M."/>
            <person name="Johannesson H."/>
        </authorList>
    </citation>
    <scope>NUCLEOTIDE SEQUENCE</scope>
    <source>
        <strain evidence="2">CBS 560.94</strain>
    </source>
</reference>
<organism evidence="2 3">
    <name type="scientific">Neurospora tetraspora</name>
    <dbReference type="NCBI Taxonomy" id="94610"/>
    <lineage>
        <taxon>Eukaryota</taxon>
        <taxon>Fungi</taxon>
        <taxon>Dikarya</taxon>
        <taxon>Ascomycota</taxon>
        <taxon>Pezizomycotina</taxon>
        <taxon>Sordariomycetes</taxon>
        <taxon>Sordariomycetidae</taxon>
        <taxon>Sordariales</taxon>
        <taxon>Sordariaceae</taxon>
        <taxon>Neurospora</taxon>
    </lineage>
</organism>
<dbReference type="AlphaFoldDB" id="A0AAE0MY91"/>
<evidence type="ECO:0000313" key="2">
    <source>
        <dbReference type="EMBL" id="KAK3355942.1"/>
    </source>
</evidence>
<dbReference type="RefSeq" id="XP_062687320.1">
    <property type="nucleotide sequence ID" value="XM_062828013.1"/>
</dbReference>
<comment type="caution">
    <text evidence="2">The sequence shown here is derived from an EMBL/GenBank/DDBJ whole genome shotgun (WGS) entry which is preliminary data.</text>
</comment>
<dbReference type="GeneID" id="87865167"/>
<gene>
    <name evidence="2" type="ORF">B0H65DRAFT_505762</name>
</gene>
<protein>
    <submittedName>
        <fullName evidence="2">Uncharacterized protein</fullName>
    </submittedName>
</protein>
<keyword evidence="3" id="KW-1185">Reference proteome</keyword>
<sequence length="74" mass="8300">MRRARLRKPPDPTTTAIATGLRAQQAKRCESEKIPRTPNPGQPMLHQLQLESPPTNFFQSSRINKGLCELNCAT</sequence>
<feature type="region of interest" description="Disordered" evidence="1">
    <location>
        <begin position="1"/>
        <end position="44"/>
    </location>
</feature>